<dbReference type="FunFam" id="3.30.565.10:FF:000006">
    <property type="entry name" value="Sensor histidine kinase WalK"/>
    <property type="match status" value="1"/>
</dbReference>
<evidence type="ECO:0000259" key="10">
    <source>
        <dbReference type="PROSITE" id="PS50109"/>
    </source>
</evidence>
<dbReference type="InterPro" id="IPR036890">
    <property type="entry name" value="HATPase_C_sf"/>
</dbReference>
<keyword evidence="4" id="KW-0808">Transferase</keyword>
<dbReference type="Gene3D" id="1.10.287.130">
    <property type="match status" value="1"/>
</dbReference>
<dbReference type="SUPFAM" id="SSF55874">
    <property type="entry name" value="ATPase domain of HSP90 chaperone/DNA topoisomerase II/histidine kinase"/>
    <property type="match status" value="1"/>
</dbReference>
<dbReference type="InterPro" id="IPR000014">
    <property type="entry name" value="PAS"/>
</dbReference>
<dbReference type="CDD" id="cd00130">
    <property type="entry name" value="PAS"/>
    <property type="match status" value="1"/>
</dbReference>
<dbReference type="PRINTS" id="PR00344">
    <property type="entry name" value="BCTRLSENSOR"/>
</dbReference>
<feature type="domain" description="Response regulatory" evidence="11">
    <location>
        <begin position="785"/>
        <end position="898"/>
    </location>
</feature>
<evidence type="ECO:0000256" key="7">
    <source>
        <dbReference type="ARBA" id="ARBA00023136"/>
    </source>
</evidence>
<dbReference type="GO" id="GO:0000155">
    <property type="term" value="F:phosphorelay sensor kinase activity"/>
    <property type="evidence" value="ECO:0007669"/>
    <property type="project" value="InterPro"/>
</dbReference>
<evidence type="ECO:0000256" key="5">
    <source>
        <dbReference type="ARBA" id="ARBA00022777"/>
    </source>
</evidence>
<dbReference type="Pfam" id="PF00512">
    <property type="entry name" value="HisKA"/>
    <property type="match status" value="1"/>
</dbReference>
<reference evidence="12 13" key="1">
    <citation type="submission" date="2014-02" db="EMBL/GenBank/DDBJ databases">
        <authorList>
            <person name="Sears C."/>
            <person name="Carroll K."/>
            <person name="Sack B.R."/>
            <person name="Qadri F."/>
            <person name="Myers L.L."/>
            <person name="Chung G.-T."/>
            <person name="Escheverria P."/>
            <person name="Fraser C.M."/>
            <person name="Sadzewicz L."/>
            <person name="Shefchek K.A."/>
            <person name="Tallon L."/>
            <person name="Das S.P."/>
            <person name="Daugherty S."/>
            <person name="Mongodin E.F."/>
        </authorList>
    </citation>
    <scope>NUCLEOTIDE SEQUENCE [LARGE SCALE GENOMIC DNA]</scope>
    <source>
        <strain evidence="13">3998T(B)3</strain>
    </source>
</reference>
<dbReference type="InterPro" id="IPR001789">
    <property type="entry name" value="Sig_transdc_resp-reg_receiver"/>
</dbReference>
<keyword evidence="5" id="KW-0418">Kinase</keyword>
<evidence type="ECO:0000256" key="1">
    <source>
        <dbReference type="ARBA" id="ARBA00000085"/>
    </source>
</evidence>
<dbReference type="SUPFAM" id="SSF55785">
    <property type="entry name" value="PYP-like sensor domain (PAS domain)"/>
    <property type="match status" value="3"/>
</dbReference>
<dbReference type="PANTHER" id="PTHR43711">
    <property type="entry name" value="TWO-COMPONENT HISTIDINE KINASE"/>
    <property type="match status" value="1"/>
</dbReference>
<feature type="domain" description="Histidine kinase" evidence="10">
    <location>
        <begin position="518"/>
        <end position="728"/>
    </location>
</feature>
<dbReference type="Gene3D" id="3.40.50.2300">
    <property type="match status" value="1"/>
</dbReference>
<keyword evidence="6" id="KW-0902">Two-component regulatory system</keyword>
<dbReference type="CDD" id="cd00082">
    <property type="entry name" value="HisKA"/>
    <property type="match status" value="1"/>
</dbReference>
<evidence type="ECO:0000256" key="6">
    <source>
        <dbReference type="ARBA" id="ARBA00023012"/>
    </source>
</evidence>
<gene>
    <name evidence="12" type="ORF">M125_2475</name>
</gene>
<dbReference type="SMART" id="SM00448">
    <property type="entry name" value="REC"/>
    <property type="match status" value="1"/>
</dbReference>
<feature type="modified residue" description="4-aspartylphosphate" evidence="8">
    <location>
        <position position="833"/>
    </location>
</feature>
<evidence type="ECO:0000256" key="3">
    <source>
        <dbReference type="ARBA" id="ARBA00022553"/>
    </source>
</evidence>
<keyword evidence="3 8" id="KW-0597">Phosphoprotein</keyword>
<dbReference type="InterPro" id="IPR011006">
    <property type="entry name" value="CheY-like_superfamily"/>
</dbReference>
<dbReference type="SUPFAM" id="SSF52172">
    <property type="entry name" value="CheY-like"/>
    <property type="match status" value="1"/>
</dbReference>
<name>A0A015VXW8_BACFG</name>
<organism evidence="12 13">
    <name type="scientific">Bacteroides fragilis str. 3998T(B)3</name>
    <dbReference type="NCBI Taxonomy" id="1339316"/>
    <lineage>
        <taxon>Bacteria</taxon>
        <taxon>Pseudomonadati</taxon>
        <taxon>Bacteroidota</taxon>
        <taxon>Bacteroidia</taxon>
        <taxon>Bacteroidales</taxon>
        <taxon>Bacteroidaceae</taxon>
        <taxon>Bacteroides</taxon>
    </lineage>
</organism>
<dbReference type="InterPro" id="IPR003661">
    <property type="entry name" value="HisK_dim/P_dom"/>
</dbReference>
<evidence type="ECO:0000313" key="12">
    <source>
        <dbReference type="EMBL" id="EXY90823.1"/>
    </source>
</evidence>
<evidence type="ECO:0000313" key="13">
    <source>
        <dbReference type="Proteomes" id="UP000020773"/>
    </source>
</evidence>
<dbReference type="SMART" id="SM00387">
    <property type="entry name" value="HATPase_c"/>
    <property type="match status" value="1"/>
</dbReference>
<evidence type="ECO:0000256" key="4">
    <source>
        <dbReference type="ARBA" id="ARBA00022679"/>
    </source>
</evidence>
<accession>A0A015VXW8</accession>
<evidence type="ECO:0000256" key="2">
    <source>
        <dbReference type="ARBA" id="ARBA00012438"/>
    </source>
</evidence>
<dbReference type="InterPro" id="IPR004358">
    <property type="entry name" value="Sig_transdc_His_kin-like_C"/>
</dbReference>
<evidence type="ECO:0000256" key="8">
    <source>
        <dbReference type="PROSITE-ProRule" id="PRU00169"/>
    </source>
</evidence>
<feature type="compositionally biased region" description="Basic and acidic residues" evidence="9">
    <location>
        <begin position="755"/>
        <end position="775"/>
    </location>
</feature>
<dbReference type="InterPro" id="IPR050736">
    <property type="entry name" value="Sensor_HK_Regulatory"/>
</dbReference>
<proteinExistence type="predicted"/>
<dbReference type="Pfam" id="PF00072">
    <property type="entry name" value="Response_reg"/>
    <property type="match status" value="1"/>
</dbReference>
<sequence length="899" mass="104019">MDRILHDVDNAHKILQLTSDTLILVDKNGTCLDIDPHSDLWFLQEDRLLGKNLFNLLPDHTFQKLLPDFRRVTQQGITVNRNYRLPLEGGETYYFKCIMQPYDGDKVLCQYRDITARSNVKLQLERTNYELKEIQKAAQIGQWKYSSREKTFYYRGYNGIVCTEEERSINFQDYYETILSEDLPAVNTWMEANRRELLKEYIEYRILLEGQVYYMRQQCYLRNEEEDGNIVLEGYIQNITDIQRKRNDINTLTHAINNAKESVYAARRDGTLIFANRQFRLNHRIAEQADLSLIRVFDVVGDMTCIEDWEERYRSIREGQTLNFLAYQPLKHDKNTLAFEGTMYSVTTDDGEETFWSFTHDISERIRYESQIKRFNRIMDTTMENIPAGIVVKDIENDFRYIYRNRESYNRDISSENAIGMNDFDYYPLEMAQQKRKEDMEIAATGKGMHWIMEGKDKNGNLLILDKQKIMVESEDFSPIIVSIEWDITQLELMRRELIESKEKAETSDKLKSAFLANMSHEIRTPLNAIVGFSRIISESDNAEERREYYEIVDANNERLLQLINEILDLSKIESGIVEFTYGPVRLHTLCKEIHDAHVFRCPQGVELRFDSPDEALSIHSDKNRIFQVFSNLIGNAFKFTTEGSVSYGYKQEGERVVFYVKDTGLGIEPEKLGRVFQRFAKLNNFAQGTGLGLSICKTIIERLGGEIAVSSEVGTGTTFTFWLPLENVIQDTETGTNSHLPGEAVGTQPSEVLPAKEDTPRPKEETTEKEEDLRATAAGTEQATILIAEDTDSNFDLLNAILGRKYRLVRARDGMEAVTMYDEVNPDLILMDIKMPNLDGLEATRIIRQLSAEVPIIAQSAYAYEHDRNAAEEAGCNDFISKPIAQEKLKEKIKKWLK</sequence>
<dbReference type="PROSITE" id="PS50109">
    <property type="entry name" value="HIS_KIN"/>
    <property type="match status" value="1"/>
</dbReference>
<protein>
    <recommendedName>
        <fullName evidence="2">histidine kinase</fullName>
        <ecNumber evidence="2">2.7.13.3</ecNumber>
    </recommendedName>
</protein>
<dbReference type="Gene3D" id="3.30.565.10">
    <property type="entry name" value="Histidine kinase-like ATPase, C-terminal domain"/>
    <property type="match status" value="1"/>
</dbReference>
<dbReference type="PROSITE" id="PS50110">
    <property type="entry name" value="RESPONSE_REGULATORY"/>
    <property type="match status" value="1"/>
</dbReference>
<dbReference type="Proteomes" id="UP000020773">
    <property type="component" value="Unassembled WGS sequence"/>
</dbReference>
<dbReference type="InterPro" id="IPR036097">
    <property type="entry name" value="HisK_dim/P_sf"/>
</dbReference>
<dbReference type="Gene3D" id="3.30.450.20">
    <property type="entry name" value="PAS domain"/>
    <property type="match status" value="3"/>
</dbReference>
<evidence type="ECO:0000256" key="9">
    <source>
        <dbReference type="SAM" id="MobiDB-lite"/>
    </source>
</evidence>
<dbReference type="SUPFAM" id="SSF47384">
    <property type="entry name" value="Homodimeric domain of signal transducing histidine kinase"/>
    <property type="match status" value="1"/>
</dbReference>
<dbReference type="PANTHER" id="PTHR43711:SF31">
    <property type="entry name" value="HISTIDINE KINASE"/>
    <property type="match status" value="1"/>
</dbReference>
<dbReference type="EMBL" id="JGDB01000117">
    <property type="protein sequence ID" value="EXY90823.1"/>
    <property type="molecule type" value="Genomic_DNA"/>
</dbReference>
<dbReference type="AlphaFoldDB" id="A0A015VXW8"/>
<dbReference type="CDD" id="cd17546">
    <property type="entry name" value="REC_hyHK_CKI1_RcsC-like"/>
    <property type="match status" value="1"/>
</dbReference>
<dbReference type="InterPro" id="IPR005467">
    <property type="entry name" value="His_kinase_dom"/>
</dbReference>
<comment type="catalytic activity">
    <reaction evidence="1">
        <text>ATP + protein L-histidine = ADP + protein N-phospho-L-histidine.</text>
        <dbReference type="EC" id="2.7.13.3"/>
    </reaction>
</comment>
<dbReference type="FunFam" id="1.10.287.130:FF:000001">
    <property type="entry name" value="Two-component sensor histidine kinase"/>
    <property type="match status" value="1"/>
</dbReference>
<dbReference type="PATRIC" id="fig|1339316.3.peg.2374"/>
<dbReference type="RefSeq" id="WP_008768486.1">
    <property type="nucleotide sequence ID" value="NZ_JGDB01000117.1"/>
</dbReference>
<dbReference type="EC" id="2.7.13.3" evidence="2"/>
<feature type="region of interest" description="Disordered" evidence="9">
    <location>
        <begin position="734"/>
        <end position="777"/>
    </location>
</feature>
<dbReference type="InterPro" id="IPR003594">
    <property type="entry name" value="HATPase_dom"/>
</dbReference>
<dbReference type="Pfam" id="PF02518">
    <property type="entry name" value="HATPase_c"/>
    <property type="match status" value="1"/>
</dbReference>
<keyword evidence="7" id="KW-0472">Membrane</keyword>
<evidence type="ECO:0000259" key="11">
    <source>
        <dbReference type="PROSITE" id="PS50110"/>
    </source>
</evidence>
<comment type="caution">
    <text evidence="12">The sequence shown here is derived from an EMBL/GenBank/DDBJ whole genome shotgun (WGS) entry which is preliminary data.</text>
</comment>
<dbReference type="InterPro" id="IPR035965">
    <property type="entry name" value="PAS-like_dom_sf"/>
</dbReference>
<dbReference type="SMART" id="SM00388">
    <property type="entry name" value="HisKA"/>
    <property type="match status" value="1"/>
</dbReference>